<name>A0ACC1NB93_9HYPO</name>
<gene>
    <name evidence="1" type="ORF">NQ176_g5341</name>
</gene>
<reference evidence="1" key="1">
    <citation type="submission" date="2022-08" db="EMBL/GenBank/DDBJ databases">
        <title>Genome Sequence of Lecanicillium fungicola.</title>
        <authorList>
            <person name="Buettner E."/>
        </authorList>
    </citation>
    <scope>NUCLEOTIDE SEQUENCE</scope>
    <source>
        <strain evidence="1">Babe33</strain>
    </source>
</reference>
<keyword evidence="2" id="KW-1185">Reference proteome</keyword>
<proteinExistence type="predicted"/>
<accession>A0ACC1NB93</accession>
<evidence type="ECO:0000313" key="1">
    <source>
        <dbReference type="EMBL" id="KAJ2975761.1"/>
    </source>
</evidence>
<protein>
    <submittedName>
        <fullName evidence="1">Uncharacterized protein</fullName>
    </submittedName>
</protein>
<sequence>MEGGAYTNSSTTIGMDSVNEVITPREDVGMDKLAGELTAIEQQIAAAMTQYLNAECVEYRRLASLQQQGWANSAGDEFFKKRRHRADAATKKTRRGFYKLMKQIAYELHDNVEAFFITTSNHDAPDILDMCMAPGGFLDVALTECSNSAALAFTLPLKDGGHQVLLSDNLRSRVKTRYADITMLAQDMGMETIPDDRPDARNFISRQLEPDQRFDLVICDGQVLRTQERLPYREGRENIRLSTVQLAMGLEHLREDGTMIILLHNLGTYYTSDIVFSFRKFSTVRLFKPTKGHSMMGSFYMVASKVQRQNPLAIEAIEMWKQKWRVSTFGSAEDNLNLCRNGLEGVHVLLETFGEELVQMGREIWQTQADALAEAPFIKNQGDKQ</sequence>
<dbReference type="Proteomes" id="UP001143910">
    <property type="component" value="Unassembled WGS sequence"/>
</dbReference>
<comment type="caution">
    <text evidence="1">The sequence shown here is derived from an EMBL/GenBank/DDBJ whole genome shotgun (WGS) entry which is preliminary data.</text>
</comment>
<dbReference type="EMBL" id="JANJQO010000666">
    <property type="protein sequence ID" value="KAJ2975761.1"/>
    <property type="molecule type" value="Genomic_DNA"/>
</dbReference>
<evidence type="ECO:0000313" key="2">
    <source>
        <dbReference type="Proteomes" id="UP001143910"/>
    </source>
</evidence>
<organism evidence="1 2">
    <name type="scientific">Zarea fungicola</name>
    <dbReference type="NCBI Taxonomy" id="93591"/>
    <lineage>
        <taxon>Eukaryota</taxon>
        <taxon>Fungi</taxon>
        <taxon>Dikarya</taxon>
        <taxon>Ascomycota</taxon>
        <taxon>Pezizomycotina</taxon>
        <taxon>Sordariomycetes</taxon>
        <taxon>Hypocreomycetidae</taxon>
        <taxon>Hypocreales</taxon>
        <taxon>Cordycipitaceae</taxon>
        <taxon>Zarea</taxon>
    </lineage>
</organism>